<organism evidence="2 3">
    <name type="scientific">Pterulicium gracile</name>
    <dbReference type="NCBI Taxonomy" id="1884261"/>
    <lineage>
        <taxon>Eukaryota</taxon>
        <taxon>Fungi</taxon>
        <taxon>Dikarya</taxon>
        <taxon>Basidiomycota</taxon>
        <taxon>Agaricomycotina</taxon>
        <taxon>Agaricomycetes</taxon>
        <taxon>Agaricomycetidae</taxon>
        <taxon>Agaricales</taxon>
        <taxon>Pleurotineae</taxon>
        <taxon>Pterulaceae</taxon>
        <taxon>Pterulicium</taxon>
    </lineage>
</organism>
<dbReference type="OrthoDB" id="3171382at2759"/>
<reference evidence="2 3" key="1">
    <citation type="journal article" date="2019" name="Nat. Ecol. Evol.">
        <title>Megaphylogeny resolves global patterns of mushroom evolution.</title>
        <authorList>
            <person name="Varga T."/>
            <person name="Krizsan K."/>
            <person name="Foldi C."/>
            <person name="Dima B."/>
            <person name="Sanchez-Garcia M."/>
            <person name="Sanchez-Ramirez S."/>
            <person name="Szollosi G.J."/>
            <person name="Szarkandi J.G."/>
            <person name="Papp V."/>
            <person name="Albert L."/>
            <person name="Andreopoulos W."/>
            <person name="Angelini C."/>
            <person name="Antonin V."/>
            <person name="Barry K.W."/>
            <person name="Bougher N.L."/>
            <person name="Buchanan P."/>
            <person name="Buyck B."/>
            <person name="Bense V."/>
            <person name="Catcheside P."/>
            <person name="Chovatia M."/>
            <person name="Cooper J."/>
            <person name="Damon W."/>
            <person name="Desjardin D."/>
            <person name="Finy P."/>
            <person name="Geml J."/>
            <person name="Haridas S."/>
            <person name="Hughes K."/>
            <person name="Justo A."/>
            <person name="Karasinski D."/>
            <person name="Kautmanova I."/>
            <person name="Kiss B."/>
            <person name="Kocsube S."/>
            <person name="Kotiranta H."/>
            <person name="LaButti K.M."/>
            <person name="Lechner B.E."/>
            <person name="Liimatainen K."/>
            <person name="Lipzen A."/>
            <person name="Lukacs Z."/>
            <person name="Mihaltcheva S."/>
            <person name="Morgado L.N."/>
            <person name="Niskanen T."/>
            <person name="Noordeloos M.E."/>
            <person name="Ohm R.A."/>
            <person name="Ortiz-Santana B."/>
            <person name="Ovrebo C."/>
            <person name="Racz N."/>
            <person name="Riley R."/>
            <person name="Savchenko A."/>
            <person name="Shiryaev A."/>
            <person name="Soop K."/>
            <person name="Spirin V."/>
            <person name="Szebenyi C."/>
            <person name="Tomsovsky M."/>
            <person name="Tulloss R.E."/>
            <person name="Uehling J."/>
            <person name="Grigoriev I.V."/>
            <person name="Vagvolgyi C."/>
            <person name="Papp T."/>
            <person name="Martin F.M."/>
            <person name="Miettinen O."/>
            <person name="Hibbett D.S."/>
            <person name="Nagy L.G."/>
        </authorList>
    </citation>
    <scope>NUCLEOTIDE SEQUENCE [LARGE SCALE GENOMIC DNA]</scope>
    <source>
        <strain evidence="2 3">CBS 309.79</strain>
    </source>
</reference>
<name>A0A5C3QYU2_9AGAR</name>
<dbReference type="AlphaFoldDB" id="A0A5C3QYU2"/>
<dbReference type="Proteomes" id="UP000305067">
    <property type="component" value="Unassembled WGS sequence"/>
</dbReference>
<sequence>MSSTGDSSTSKNSHKKDSPGSPAQRRPAVLFESLPGIKIITPPKGQFSPQVDERCFTFCSQTITGRIHRREPECYSICVRNVFAHEVRNIIAFKNHRDVDSTGKARYPLPVEGQHRPTHDEAELQPPAPKETQHWEEGLYVWFSKSRWAAQDHMSQMSLGLAGQMDLARRRAARHAIWNEYQAYLKRQAATQATPPEPIQPPIHANGVEELATPLPSLEEQRHHADDKWFGPIVPPHPGPDLAYQADVSYLLHPTAPVPVLHTQVLSLLKPARTMLAIANESLVSGEQQKFWVRVWNKAFTKEPFTLAARTIKWSLDKWNSKESDSSSPDS</sequence>
<keyword evidence="3" id="KW-1185">Reference proteome</keyword>
<feature type="compositionally biased region" description="Basic and acidic residues" evidence="1">
    <location>
        <begin position="113"/>
        <end position="122"/>
    </location>
</feature>
<feature type="region of interest" description="Disordered" evidence="1">
    <location>
        <begin position="1"/>
        <end position="26"/>
    </location>
</feature>
<feature type="compositionally biased region" description="Low complexity" evidence="1">
    <location>
        <begin position="1"/>
        <end position="11"/>
    </location>
</feature>
<protein>
    <submittedName>
        <fullName evidence="2">Uncharacterized protein</fullName>
    </submittedName>
</protein>
<gene>
    <name evidence="2" type="ORF">BDV98DRAFT_557415</name>
</gene>
<evidence type="ECO:0000313" key="2">
    <source>
        <dbReference type="EMBL" id="TFL07186.1"/>
    </source>
</evidence>
<feature type="region of interest" description="Disordered" evidence="1">
    <location>
        <begin position="110"/>
        <end position="130"/>
    </location>
</feature>
<proteinExistence type="predicted"/>
<evidence type="ECO:0000256" key="1">
    <source>
        <dbReference type="SAM" id="MobiDB-lite"/>
    </source>
</evidence>
<dbReference type="EMBL" id="ML178814">
    <property type="protein sequence ID" value="TFL07186.1"/>
    <property type="molecule type" value="Genomic_DNA"/>
</dbReference>
<evidence type="ECO:0000313" key="3">
    <source>
        <dbReference type="Proteomes" id="UP000305067"/>
    </source>
</evidence>
<accession>A0A5C3QYU2</accession>